<sequence>MPEVDCIEGLVYDIGQAQARGTLLRGSIVIFPRVFAEGTDRKPYTSCTVLNLGYNHWLEPPPSAYEICPRDERRSRKQPWEDYLKPWEEGAVHVVARGKELLVAAGYHALRINLGLEAFGCIIPRDAFDSIVAEDVPGTNKDKAKAERLRSFVIPSQLVVPEARRHKKRADGSQLINIFAAVVCEKEVFLVSDFARLVRITIISIPRHWEERDLRPGSLLWPQIWDKEHGPDWLREPEAAAASVLEWRAQILHKNDLGTSLLKELCLNQVYFNGLGKHTATDFLFSLGLWPGTPPVLICQDDTTFQSFVIALRHYMELWVSDAFRRECLSSPNLQSPFAFNHWADLRYTRRYLWVYRKAEVKMPVEQYNMYARLGLLDKEHIIGGAYVPNYGQLAHGTLCKRGVPVHVYIDPHGTAKKPYKVYTIVLAKRPDDWGFAWNESRPVPADDVRLAGMATTIGPASFHMFKQNQHDRRLPGLPGKIPKEKRAGPGRPAKRRPNRAARDHQQRAVNNLRKRIEARTGETSRRAAESEAESTSDGDSEVDEEERPSKRPKFEGRVTRSRAKQAQIAAGKCP</sequence>
<organism evidence="2 3">
    <name type="scientific">Lentinus brumalis</name>
    <dbReference type="NCBI Taxonomy" id="2498619"/>
    <lineage>
        <taxon>Eukaryota</taxon>
        <taxon>Fungi</taxon>
        <taxon>Dikarya</taxon>
        <taxon>Basidiomycota</taxon>
        <taxon>Agaricomycotina</taxon>
        <taxon>Agaricomycetes</taxon>
        <taxon>Polyporales</taxon>
        <taxon>Polyporaceae</taxon>
        <taxon>Lentinus</taxon>
    </lineage>
</organism>
<evidence type="ECO:0000313" key="3">
    <source>
        <dbReference type="Proteomes" id="UP000256964"/>
    </source>
</evidence>
<keyword evidence="3" id="KW-1185">Reference proteome</keyword>
<feature type="compositionally biased region" description="Basic and acidic residues" evidence="1">
    <location>
        <begin position="548"/>
        <end position="559"/>
    </location>
</feature>
<feature type="compositionally biased region" description="Acidic residues" evidence="1">
    <location>
        <begin position="531"/>
        <end position="547"/>
    </location>
</feature>
<reference evidence="2 3" key="1">
    <citation type="journal article" date="2018" name="Biotechnol. Biofuels">
        <title>Integrative visual omics of the white-rot fungus Polyporus brumalis exposes the biotechnological potential of its oxidative enzymes for delignifying raw plant biomass.</title>
        <authorList>
            <person name="Miyauchi S."/>
            <person name="Rancon A."/>
            <person name="Drula E."/>
            <person name="Hage H."/>
            <person name="Chaduli D."/>
            <person name="Favel A."/>
            <person name="Grisel S."/>
            <person name="Henrissat B."/>
            <person name="Herpoel-Gimbert I."/>
            <person name="Ruiz-Duenas F.J."/>
            <person name="Chevret D."/>
            <person name="Hainaut M."/>
            <person name="Lin J."/>
            <person name="Wang M."/>
            <person name="Pangilinan J."/>
            <person name="Lipzen A."/>
            <person name="Lesage-Meessen L."/>
            <person name="Navarro D."/>
            <person name="Riley R."/>
            <person name="Grigoriev I.V."/>
            <person name="Zhou S."/>
            <person name="Raouche S."/>
            <person name="Rosso M.N."/>
        </authorList>
    </citation>
    <scope>NUCLEOTIDE SEQUENCE [LARGE SCALE GENOMIC DNA]</scope>
    <source>
        <strain evidence="2 3">BRFM 1820</strain>
    </source>
</reference>
<gene>
    <name evidence="2" type="ORF">OH76DRAFT_1412800</name>
</gene>
<dbReference type="EMBL" id="KZ857541">
    <property type="protein sequence ID" value="RDX40700.1"/>
    <property type="molecule type" value="Genomic_DNA"/>
</dbReference>
<evidence type="ECO:0000313" key="2">
    <source>
        <dbReference type="EMBL" id="RDX40700.1"/>
    </source>
</evidence>
<proteinExistence type="predicted"/>
<accession>A0A371CKA9</accession>
<evidence type="ECO:0000256" key="1">
    <source>
        <dbReference type="SAM" id="MobiDB-lite"/>
    </source>
</evidence>
<dbReference type="OrthoDB" id="3263739at2759"/>
<feature type="compositionally biased region" description="Basic and acidic residues" evidence="1">
    <location>
        <begin position="515"/>
        <end position="530"/>
    </location>
</feature>
<dbReference type="Proteomes" id="UP000256964">
    <property type="component" value="Unassembled WGS sequence"/>
</dbReference>
<dbReference type="AlphaFoldDB" id="A0A371CKA9"/>
<feature type="region of interest" description="Disordered" evidence="1">
    <location>
        <begin position="472"/>
        <end position="575"/>
    </location>
</feature>
<name>A0A371CKA9_9APHY</name>
<protein>
    <submittedName>
        <fullName evidence="2">Uncharacterized protein</fullName>
    </submittedName>
</protein>